<keyword evidence="1" id="KW-0732">Signal</keyword>
<dbReference type="EMBL" id="JAPNTZ010000009">
    <property type="protein sequence ID" value="MCY1141555.1"/>
    <property type="molecule type" value="Genomic_DNA"/>
</dbReference>
<comment type="caution">
    <text evidence="2">The sequence shown here is derived from an EMBL/GenBank/DDBJ whole genome shotgun (WGS) entry which is preliminary data.</text>
</comment>
<reference evidence="2" key="1">
    <citation type="submission" date="2022-11" db="EMBL/GenBank/DDBJ databases">
        <authorList>
            <person name="Somphong A."/>
            <person name="Phongsopitanun W."/>
        </authorList>
    </citation>
    <scope>NUCLEOTIDE SEQUENCE</scope>
    <source>
        <strain evidence="2">Pm04-4</strain>
    </source>
</reference>
<evidence type="ECO:0000313" key="3">
    <source>
        <dbReference type="Proteomes" id="UP001151002"/>
    </source>
</evidence>
<gene>
    <name evidence="2" type="ORF">OWR29_26455</name>
</gene>
<dbReference type="RefSeq" id="WP_267565948.1">
    <property type="nucleotide sequence ID" value="NZ_JAPNTZ010000009.1"/>
</dbReference>
<sequence length="194" mass="20043">MRTHYSRAGAAAGAFLLLSACAGGETGRSALPAAATSAPSSWAKLAVDCPLLTAQGFSSTTPLKSPSTGLEEPGQTRVMCSYRHRPAEVSVVSTRLIISDDPADSEAGAEVIASDQTRKKTEGQKVIELPGFEGLATASADGSGPVEAATSSKNAWFFVIVTFDKPVKTEAQITAHADTLGTILHDLTGNLRPA</sequence>
<organism evidence="2 3">
    <name type="scientific">Paractinoplanes pyxinae</name>
    <dbReference type="NCBI Taxonomy" id="2997416"/>
    <lineage>
        <taxon>Bacteria</taxon>
        <taxon>Bacillati</taxon>
        <taxon>Actinomycetota</taxon>
        <taxon>Actinomycetes</taxon>
        <taxon>Micromonosporales</taxon>
        <taxon>Micromonosporaceae</taxon>
        <taxon>Paractinoplanes</taxon>
    </lineage>
</organism>
<dbReference type="PROSITE" id="PS51257">
    <property type="entry name" value="PROKAR_LIPOPROTEIN"/>
    <property type="match status" value="1"/>
</dbReference>
<proteinExistence type="predicted"/>
<keyword evidence="3" id="KW-1185">Reference proteome</keyword>
<accession>A0ABT4B7I6</accession>
<evidence type="ECO:0000313" key="2">
    <source>
        <dbReference type="EMBL" id="MCY1141555.1"/>
    </source>
</evidence>
<feature type="chain" id="PRO_5045132060" description="DUF3558 domain-containing protein" evidence="1">
    <location>
        <begin position="23"/>
        <end position="194"/>
    </location>
</feature>
<name>A0ABT4B7I6_9ACTN</name>
<protein>
    <recommendedName>
        <fullName evidence="4">DUF3558 domain-containing protein</fullName>
    </recommendedName>
</protein>
<evidence type="ECO:0008006" key="4">
    <source>
        <dbReference type="Google" id="ProtNLM"/>
    </source>
</evidence>
<dbReference type="Proteomes" id="UP001151002">
    <property type="component" value="Unassembled WGS sequence"/>
</dbReference>
<feature type="signal peptide" evidence="1">
    <location>
        <begin position="1"/>
        <end position="22"/>
    </location>
</feature>
<evidence type="ECO:0000256" key="1">
    <source>
        <dbReference type="SAM" id="SignalP"/>
    </source>
</evidence>